<evidence type="ECO:0000256" key="4">
    <source>
        <dbReference type="ARBA" id="ARBA00023157"/>
    </source>
</evidence>
<evidence type="ECO:0000256" key="5">
    <source>
        <dbReference type="SAM" id="MobiDB-lite"/>
    </source>
</evidence>
<feature type="chain" id="PRO_5042252689" description="CFEM domain-containing protein" evidence="6">
    <location>
        <begin position="20"/>
        <end position="173"/>
    </location>
</feature>
<feature type="domain" description="CFEM" evidence="7">
    <location>
        <begin position="8"/>
        <end position="117"/>
    </location>
</feature>
<dbReference type="EMBL" id="JARKIF010000010">
    <property type="protein sequence ID" value="KAJ7628322.1"/>
    <property type="molecule type" value="Genomic_DNA"/>
</dbReference>
<feature type="region of interest" description="Disordered" evidence="5">
    <location>
        <begin position="114"/>
        <end position="147"/>
    </location>
</feature>
<dbReference type="Proteomes" id="UP001221142">
    <property type="component" value="Unassembled WGS sequence"/>
</dbReference>
<reference evidence="8" key="1">
    <citation type="submission" date="2023-03" db="EMBL/GenBank/DDBJ databases">
        <title>Massive genome expansion in bonnet fungi (Mycena s.s.) driven by repeated elements and novel gene families across ecological guilds.</title>
        <authorList>
            <consortium name="Lawrence Berkeley National Laboratory"/>
            <person name="Harder C.B."/>
            <person name="Miyauchi S."/>
            <person name="Viragh M."/>
            <person name="Kuo A."/>
            <person name="Thoen E."/>
            <person name="Andreopoulos B."/>
            <person name="Lu D."/>
            <person name="Skrede I."/>
            <person name="Drula E."/>
            <person name="Henrissat B."/>
            <person name="Morin E."/>
            <person name="Kohler A."/>
            <person name="Barry K."/>
            <person name="LaButti K."/>
            <person name="Morin E."/>
            <person name="Salamov A."/>
            <person name="Lipzen A."/>
            <person name="Mereny Z."/>
            <person name="Hegedus B."/>
            <person name="Baldrian P."/>
            <person name="Stursova M."/>
            <person name="Weitz H."/>
            <person name="Taylor A."/>
            <person name="Grigoriev I.V."/>
            <person name="Nagy L.G."/>
            <person name="Martin F."/>
            <person name="Kauserud H."/>
        </authorList>
    </citation>
    <scope>NUCLEOTIDE SEQUENCE</scope>
    <source>
        <strain evidence="8">9284</strain>
    </source>
</reference>
<dbReference type="SMART" id="SM00747">
    <property type="entry name" value="CFEM"/>
    <property type="match status" value="1"/>
</dbReference>
<keyword evidence="4" id="KW-1015">Disulfide bond</keyword>
<name>A0AAD7BQW8_9AGAR</name>
<accession>A0AAD7BQW8</accession>
<evidence type="ECO:0000256" key="3">
    <source>
        <dbReference type="ARBA" id="ARBA00022729"/>
    </source>
</evidence>
<sequence length="173" mass="16791">MHFSTAIATFALFAATASASVTPAIPSVFRRQLPNCAGDCIAHPNTGGCSASDDTCLCNNSVFVQSTFQCIQAACQGEDLANAIKAAADLCLAVHVTLVSAAGAEFSATASGLSSASNTAPASASTPTSPSGANTASTPSASTTPPPNAALSLSAANSGLMGLAAVGVLALVL</sequence>
<proteinExistence type="predicted"/>
<protein>
    <recommendedName>
        <fullName evidence="7">CFEM domain-containing protein</fullName>
    </recommendedName>
</protein>
<keyword evidence="2" id="KW-0964">Secreted</keyword>
<dbReference type="InterPro" id="IPR008427">
    <property type="entry name" value="Extracellular_membr_CFEM_dom"/>
</dbReference>
<dbReference type="AlphaFoldDB" id="A0AAD7BQW8"/>
<organism evidence="8 9">
    <name type="scientific">Roridomyces roridus</name>
    <dbReference type="NCBI Taxonomy" id="1738132"/>
    <lineage>
        <taxon>Eukaryota</taxon>
        <taxon>Fungi</taxon>
        <taxon>Dikarya</taxon>
        <taxon>Basidiomycota</taxon>
        <taxon>Agaricomycotina</taxon>
        <taxon>Agaricomycetes</taxon>
        <taxon>Agaricomycetidae</taxon>
        <taxon>Agaricales</taxon>
        <taxon>Marasmiineae</taxon>
        <taxon>Mycenaceae</taxon>
        <taxon>Roridomyces</taxon>
    </lineage>
</organism>
<comment type="subcellular location">
    <subcellularLocation>
        <location evidence="1">Secreted</location>
    </subcellularLocation>
</comment>
<evidence type="ECO:0000313" key="8">
    <source>
        <dbReference type="EMBL" id="KAJ7628322.1"/>
    </source>
</evidence>
<keyword evidence="9" id="KW-1185">Reference proteome</keyword>
<evidence type="ECO:0000256" key="1">
    <source>
        <dbReference type="ARBA" id="ARBA00004613"/>
    </source>
</evidence>
<feature type="signal peptide" evidence="6">
    <location>
        <begin position="1"/>
        <end position="19"/>
    </location>
</feature>
<dbReference type="GO" id="GO:0005576">
    <property type="term" value="C:extracellular region"/>
    <property type="evidence" value="ECO:0007669"/>
    <property type="project" value="UniProtKB-SubCell"/>
</dbReference>
<evidence type="ECO:0000256" key="2">
    <source>
        <dbReference type="ARBA" id="ARBA00022525"/>
    </source>
</evidence>
<evidence type="ECO:0000313" key="9">
    <source>
        <dbReference type="Proteomes" id="UP001221142"/>
    </source>
</evidence>
<evidence type="ECO:0000259" key="7">
    <source>
        <dbReference type="PROSITE" id="PS52012"/>
    </source>
</evidence>
<comment type="caution">
    <text evidence="8">The sequence shown here is derived from an EMBL/GenBank/DDBJ whole genome shotgun (WGS) entry which is preliminary data.</text>
</comment>
<dbReference type="Pfam" id="PF05730">
    <property type="entry name" value="CFEM"/>
    <property type="match status" value="1"/>
</dbReference>
<gene>
    <name evidence="8" type="ORF">FB45DRAFT_1059116</name>
</gene>
<keyword evidence="3 6" id="KW-0732">Signal</keyword>
<evidence type="ECO:0000256" key="6">
    <source>
        <dbReference type="SAM" id="SignalP"/>
    </source>
</evidence>
<dbReference type="PROSITE" id="PS52012">
    <property type="entry name" value="CFEM"/>
    <property type="match status" value="1"/>
</dbReference>